<dbReference type="EMBL" id="CDHN01000002">
    <property type="protein sequence ID" value="CEJ87375.1"/>
    <property type="molecule type" value="Genomic_DNA"/>
</dbReference>
<dbReference type="InterPro" id="IPR001138">
    <property type="entry name" value="Zn2Cys6_DnaBD"/>
</dbReference>
<feature type="region of interest" description="Disordered" evidence="3">
    <location>
        <begin position="44"/>
        <end position="75"/>
    </location>
</feature>
<dbReference type="GO" id="GO:0000981">
    <property type="term" value="F:DNA-binding transcription factor activity, RNA polymerase II-specific"/>
    <property type="evidence" value="ECO:0007669"/>
    <property type="project" value="InterPro"/>
</dbReference>
<proteinExistence type="predicted"/>
<protein>
    <recommendedName>
        <fullName evidence="4">Zn(2)-C6 fungal-type domain-containing protein</fullName>
    </recommendedName>
</protein>
<dbReference type="InterPro" id="IPR050987">
    <property type="entry name" value="AtrR-like"/>
</dbReference>
<dbReference type="PANTHER" id="PTHR46910:SF8">
    <property type="entry name" value="ZN(II)2CYS6 TRANSCRIPTION FACTOR (EUROFUNG)"/>
    <property type="match status" value="1"/>
</dbReference>
<evidence type="ECO:0000256" key="1">
    <source>
        <dbReference type="ARBA" id="ARBA00022723"/>
    </source>
</evidence>
<keyword evidence="1" id="KW-0479">Metal-binding</keyword>
<gene>
    <name evidence="5" type="ORF">VHEMI04396</name>
</gene>
<dbReference type="SMART" id="SM00906">
    <property type="entry name" value="Fungal_trans"/>
    <property type="match status" value="1"/>
</dbReference>
<keyword evidence="2" id="KW-0539">Nucleus</keyword>
<feature type="region of interest" description="Disordered" evidence="3">
    <location>
        <begin position="568"/>
        <end position="601"/>
    </location>
</feature>
<dbReference type="GO" id="GO:0008270">
    <property type="term" value="F:zinc ion binding"/>
    <property type="evidence" value="ECO:0007669"/>
    <property type="project" value="InterPro"/>
</dbReference>
<dbReference type="Proteomes" id="UP000039046">
    <property type="component" value="Unassembled WGS sequence"/>
</dbReference>
<dbReference type="PROSITE" id="PS00463">
    <property type="entry name" value="ZN2_CY6_FUNGAL_1"/>
    <property type="match status" value="1"/>
</dbReference>
<dbReference type="SUPFAM" id="SSF57701">
    <property type="entry name" value="Zn2/Cys6 DNA-binding domain"/>
    <property type="match status" value="1"/>
</dbReference>
<dbReference type="InterPro" id="IPR036864">
    <property type="entry name" value="Zn2-C6_fun-type_DNA-bd_sf"/>
</dbReference>
<dbReference type="CDD" id="cd00067">
    <property type="entry name" value="GAL4"/>
    <property type="match status" value="1"/>
</dbReference>
<accession>A0A0A1TG62</accession>
<dbReference type="CDD" id="cd12148">
    <property type="entry name" value="fungal_TF_MHR"/>
    <property type="match status" value="1"/>
</dbReference>
<dbReference type="PANTHER" id="PTHR46910">
    <property type="entry name" value="TRANSCRIPTION FACTOR PDR1"/>
    <property type="match status" value="1"/>
</dbReference>
<name>A0A0A1TG62_9HYPO</name>
<dbReference type="InterPro" id="IPR007219">
    <property type="entry name" value="XnlR_reg_dom"/>
</dbReference>
<feature type="compositionally biased region" description="Polar residues" evidence="3">
    <location>
        <begin position="578"/>
        <end position="598"/>
    </location>
</feature>
<evidence type="ECO:0000256" key="2">
    <source>
        <dbReference type="ARBA" id="ARBA00023242"/>
    </source>
</evidence>
<sequence length="634" mass="70206">MEARRKRQKVSSACQRCRQRKLGCDRQRPCQLCIRAGAECIPRHESGSEPGSVTSGEPVPIGSDLSNGPSSAELPESSIADLSSLIIAAMNQGAAHDTSALPGGHKVIDAGAERRSWRQIIGFEMPNNSRLHELVDKFFVSVDWFMMVFHEPLFRQRYQALLESDQVAYHEENFLWLFAVVVALGAKYEARATTVSVQRVALEKLSLDLLAQVEARFLNLIGCATLEAVQICILVGSCLLFSGRPNVGLGISAAGVKIAQVINLHREKRWTDSSAAVLETKRRTWWALEVYDKYAAVAFGRPCTIDDADCSINMISDVLGEAPNPLLICHQHKFQLYRIMGRFIGRRRLPNDLRNARAIQEELTQWRDQLPSELQMDTYLNASDEEPTCIQMQVLSLQLTYDNLQIILHRSVTVGEGTKVRATPDGLYSLEQLLEAGMRTASLHRFPRILQASRKTHADMHVGITLFTAGVVLCVICLAQPLSPASERAKQGIMQIIRMCKDNADNHSAASKQSVAILERLVAVVLQRENQVITGQDAAAITDPANTLTTAPETYQLVAQNSEAATSQVVELRRSQRQPHTNEQSESISGTATEQTGLPSAGLDWMTDPLLMTDFEFSEASQLFLWTNDADLDG</sequence>
<dbReference type="AlphaFoldDB" id="A0A0A1TG62"/>
<organism evidence="5 6">
    <name type="scientific">[Torrubiella] hemipterigena</name>
    <dbReference type="NCBI Taxonomy" id="1531966"/>
    <lineage>
        <taxon>Eukaryota</taxon>
        <taxon>Fungi</taxon>
        <taxon>Dikarya</taxon>
        <taxon>Ascomycota</taxon>
        <taxon>Pezizomycotina</taxon>
        <taxon>Sordariomycetes</taxon>
        <taxon>Hypocreomycetidae</taxon>
        <taxon>Hypocreales</taxon>
        <taxon>Clavicipitaceae</taxon>
        <taxon>Clavicipitaceae incertae sedis</taxon>
        <taxon>'Torrubiella' clade</taxon>
    </lineage>
</organism>
<feature type="domain" description="Zn(2)-C6 fungal-type" evidence="4">
    <location>
        <begin position="13"/>
        <end position="40"/>
    </location>
</feature>
<keyword evidence="6" id="KW-1185">Reference proteome</keyword>
<evidence type="ECO:0000313" key="5">
    <source>
        <dbReference type="EMBL" id="CEJ87375.1"/>
    </source>
</evidence>
<dbReference type="SMART" id="SM00066">
    <property type="entry name" value="GAL4"/>
    <property type="match status" value="1"/>
</dbReference>
<dbReference type="PROSITE" id="PS50048">
    <property type="entry name" value="ZN2_CY6_FUNGAL_2"/>
    <property type="match status" value="1"/>
</dbReference>
<evidence type="ECO:0000256" key="3">
    <source>
        <dbReference type="SAM" id="MobiDB-lite"/>
    </source>
</evidence>
<dbReference type="OrthoDB" id="3266505at2759"/>
<dbReference type="GO" id="GO:0003677">
    <property type="term" value="F:DNA binding"/>
    <property type="evidence" value="ECO:0007669"/>
    <property type="project" value="InterPro"/>
</dbReference>
<dbReference type="Pfam" id="PF04082">
    <property type="entry name" value="Fungal_trans"/>
    <property type="match status" value="1"/>
</dbReference>
<evidence type="ECO:0000259" key="4">
    <source>
        <dbReference type="PROSITE" id="PS50048"/>
    </source>
</evidence>
<dbReference type="STRING" id="1531966.A0A0A1TG62"/>
<dbReference type="Pfam" id="PF00172">
    <property type="entry name" value="Zn_clus"/>
    <property type="match status" value="1"/>
</dbReference>
<dbReference type="Gene3D" id="4.10.240.10">
    <property type="entry name" value="Zn(2)-C6 fungal-type DNA-binding domain"/>
    <property type="match status" value="1"/>
</dbReference>
<reference evidence="5 6" key="1">
    <citation type="journal article" date="2015" name="Genome Announc.">
        <title>Draft Genome Sequence and Gene Annotation of the Entomopathogenic Fungus Verticillium hemipterigenum.</title>
        <authorList>
            <person name="Horn F."/>
            <person name="Habel A."/>
            <person name="Scharf D.H."/>
            <person name="Dworschak J."/>
            <person name="Brakhage A.A."/>
            <person name="Guthke R."/>
            <person name="Hertweck C."/>
            <person name="Linde J."/>
        </authorList>
    </citation>
    <scope>NUCLEOTIDE SEQUENCE [LARGE SCALE GENOMIC DNA]</scope>
</reference>
<evidence type="ECO:0000313" key="6">
    <source>
        <dbReference type="Proteomes" id="UP000039046"/>
    </source>
</evidence>
<dbReference type="GO" id="GO:0006351">
    <property type="term" value="P:DNA-templated transcription"/>
    <property type="evidence" value="ECO:0007669"/>
    <property type="project" value="InterPro"/>
</dbReference>